<gene>
    <name evidence="2" type="ORF">C882_1917</name>
</gene>
<reference evidence="2 3" key="1">
    <citation type="journal article" date="2013" name="Genome Announc.">
        <title>Draft Genome Sequence of an Alphaproteobacterium, Caenispirillum salinarum AK4(T), Isolated from a Solar Saltern.</title>
        <authorList>
            <person name="Khatri I."/>
            <person name="Singh A."/>
            <person name="Korpole S."/>
            <person name="Pinnaka A.K."/>
            <person name="Subramanian S."/>
        </authorList>
    </citation>
    <scope>NUCLEOTIDE SEQUENCE [LARGE SCALE GENOMIC DNA]</scope>
    <source>
        <strain evidence="2 3">AK4</strain>
    </source>
</reference>
<accession>K9H8P7</accession>
<evidence type="ECO:0000256" key="1">
    <source>
        <dbReference type="SAM" id="MobiDB-lite"/>
    </source>
</evidence>
<comment type="caution">
    <text evidence="2">The sequence shown here is derived from an EMBL/GenBank/DDBJ whole genome shotgun (WGS) entry which is preliminary data.</text>
</comment>
<protein>
    <submittedName>
        <fullName evidence="2">Uncharacterized protein</fullName>
    </submittedName>
</protein>
<feature type="region of interest" description="Disordered" evidence="1">
    <location>
        <begin position="1"/>
        <end position="29"/>
    </location>
</feature>
<dbReference type="Proteomes" id="UP000009881">
    <property type="component" value="Unassembled WGS sequence"/>
</dbReference>
<sequence>MPPKANREAPSPNRGRMLPCKAQHASHPATVRGRDIMGAFSRDGVRISAGRPWRPSPDR</sequence>
<dbReference type="EMBL" id="ANHY01000021">
    <property type="protein sequence ID" value="EKV26988.1"/>
    <property type="molecule type" value="Genomic_DNA"/>
</dbReference>
<keyword evidence="3" id="KW-1185">Reference proteome</keyword>
<organism evidence="2 3">
    <name type="scientific">Caenispirillum salinarum AK4</name>
    <dbReference type="NCBI Taxonomy" id="1238182"/>
    <lineage>
        <taxon>Bacteria</taxon>
        <taxon>Pseudomonadati</taxon>
        <taxon>Pseudomonadota</taxon>
        <taxon>Alphaproteobacteria</taxon>
        <taxon>Rhodospirillales</taxon>
        <taxon>Novispirillaceae</taxon>
        <taxon>Caenispirillum</taxon>
    </lineage>
</organism>
<evidence type="ECO:0000313" key="3">
    <source>
        <dbReference type="Proteomes" id="UP000009881"/>
    </source>
</evidence>
<evidence type="ECO:0000313" key="2">
    <source>
        <dbReference type="EMBL" id="EKV26988.1"/>
    </source>
</evidence>
<proteinExistence type="predicted"/>
<name>K9H8P7_9PROT</name>
<dbReference type="AlphaFoldDB" id="K9H8P7"/>